<feature type="region of interest" description="Disordered" evidence="2">
    <location>
        <begin position="16"/>
        <end position="64"/>
    </location>
</feature>
<organism evidence="3">
    <name type="scientific">Cladocopium goreaui</name>
    <dbReference type="NCBI Taxonomy" id="2562237"/>
    <lineage>
        <taxon>Eukaryota</taxon>
        <taxon>Sar</taxon>
        <taxon>Alveolata</taxon>
        <taxon>Dinophyceae</taxon>
        <taxon>Suessiales</taxon>
        <taxon>Symbiodiniaceae</taxon>
        <taxon>Cladocopium</taxon>
    </lineage>
</organism>
<comment type="caution">
    <text evidence="3">The sequence shown here is derived from an EMBL/GenBank/DDBJ whole genome shotgun (WGS) entry which is preliminary data.</text>
</comment>
<feature type="coiled-coil region" evidence="1">
    <location>
        <begin position="145"/>
        <end position="203"/>
    </location>
</feature>
<keyword evidence="1" id="KW-0175">Coiled coil</keyword>
<gene>
    <name evidence="3" type="ORF">C1SCF055_LOCUS10716</name>
</gene>
<accession>A0A9P1C0W9</accession>
<keyword evidence="5" id="KW-1185">Reference proteome</keyword>
<proteinExistence type="predicted"/>
<protein>
    <submittedName>
        <fullName evidence="3">Uncharacterized protein</fullName>
    </submittedName>
</protein>
<reference evidence="3" key="1">
    <citation type="submission" date="2022-10" db="EMBL/GenBank/DDBJ databases">
        <authorList>
            <person name="Chen Y."/>
            <person name="Dougan E. K."/>
            <person name="Chan C."/>
            <person name="Rhodes N."/>
            <person name="Thang M."/>
        </authorList>
    </citation>
    <scope>NUCLEOTIDE SEQUENCE</scope>
</reference>
<sequence length="305" mass="32922">MPGVGLSNFLKSFNAASSSRSLDAPSSTAAPKSKAAAKPKAASVKAKAKHSGPAASSSDGASQKVAVGNAGTVSSKRKVVVVDPFVAGGDDASTSPEKKKLREVDDLTEADANTVQTFNSKLDPLKLVGPPIADAAFKTYMTDQIQKATQLITELRIKKKSADRRNGSKTKTNKADIMFLEKLTEVETEVKEVQKLLRCLAGQISLDADRTLLQALDEAASKRNMSFNSSVIRKALKIAMYDNLKLCQFNEMANETYELISARFITDDDNTNVTSDDFYSMVCGQVLQKLAKTAQSKVRSKDISW</sequence>
<evidence type="ECO:0000256" key="2">
    <source>
        <dbReference type="SAM" id="MobiDB-lite"/>
    </source>
</evidence>
<feature type="compositionally biased region" description="Low complexity" evidence="2">
    <location>
        <begin position="16"/>
        <end position="62"/>
    </location>
</feature>
<dbReference type="Proteomes" id="UP001152797">
    <property type="component" value="Unassembled WGS sequence"/>
</dbReference>
<evidence type="ECO:0000313" key="5">
    <source>
        <dbReference type="Proteomes" id="UP001152797"/>
    </source>
</evidence>
<dbReference type="EMBL" id="CAMXCT030000772">
    <property type="protein sequence ID" value="CAL4770382.1"/>
    <property type="molecule type" value="Genomic_DNA"/>
</dbReference>
<reference evidence="4 5" key="2">
    <citation type="submission" date="2024-05" db="EMBL/GenBank/DDBJ databases">
        <authorList>
            <person name="Chen Y."/>
            <person name="Shah S."/>
            <person name="Dougan E. K."/>
            <person name="Thang M."/>
            <person name="Chan C."/>
        </authorList>
    </citation>
    <scope>NUCLEOTIDE SEQUENCE [LARGE SCALE GENOMIC DNA]</scope>
</reference>
<dbReference type="AlphaFoldDB" id="A0A9P1C0W9"/>
<evidence type="ECO:0000313" key="3">
    <source>
        <dbReference type="EMBL" id="CAI3983070.1"/>
    </source>
</evidence>
<evidence type="ECO:0000256" key="1">
    <source>
        <dbReference type="SAM" id="Coils"/>
    </source>
</evidence>
<dbReference type="EMBL" id="CAMXCT020000772">
    <property type="protein sequence ID" value="CAL1136445.1"/>
    <property type="molecule type" value="Genomic_DNA"/>
</dbReference>
<name>A0A9P1C0W9_9DINO</name>
<evidence type="ECO:0000313" key="4">
    <source>
        <dbReference type="EMBL" id="CAL4770382.1"/>
    </source>
</evidence>
<dbReference type="EMBL" id="CAMXCT010000772">
    <property type="protein sequence ID" value="CAI3983070.1"/>
    <property type="molecule type" value="Genomic_DNA"/>
</dbReference>